<keyword evidence="8" id="KW-1185">Reference proteome</keyword>
<dbReference type="InterPro" id="IPR027417">
    <property type="entry name" value="P-loop_NTPase"/>
</dbReference>
<name>A0A5K8AEQ5_9BACT</name>
<dbReference type="NCBIfam" id="TIGR01970">
    <property type="entry name" value="DEAH_box_HrpB"/>
    <property type="match status" value="1"/>
</dbReference>
<dbReference type="AlphaFoldDB" id="A0A5K8AEQ5"/>
<dbReference type="InterPro" id="IPR010225">
    <property type="entry name" value="HrpB"/>
</dbReference>
<keyword evidence="4" id="KW-0067">ATP-binding</keyword>
<dbReference type="GO" id="GO:0004386">
    <property type="term" value="F:helicase activity"/>
    <property type="evidence" value="ECO:0007669"/>
    <property type="project" value="UniProtKB-KW"/>
</dbReference>
<dbReference type="GO" id="GO:0016787">
    <property type="term" value="F:hydrolase activity"/>
    <property type="evidence" value="ECO:0007669"/>
    <property type="project" value="UniProtKB-KW"/>
</dbReference>
<dbReference type="SUPFAM" id="SSF52540">
    <property type="entry name" value="P-loop containing nucleoside triphosphate hydrolases"/>
    <property type="match status" value="1"/>
</dbReference>
<evidence type="ECO:0000256" key="1">
    <source>
        <dbReference type="ARBA" id="ARBA00022741"/>
    </source>
</evidence>
<feature type="domain" description="Helicase ATP-binding" evidence="5">
    <location>
        <begin position="28"/>
        <end position="192"/>
    </location>
</feature>
<dbReference type="PANTHER" id="PTHR43519">
    <property type="entry name" value="ATP-DEPENDENT RNA HELICASE HRPB"/>
    <property type="match status" value="1"/>
</dbReference>
<dbReference type="Pfam" id="PF00270">
    <property type="entry name" value="DEAD"/>
    <property type="match status" value="1"/>
</dbReference>
<dbReference type="PROSITE" id="PS51192">
    <property type="entry name" value="HELICASE_ATP_BIND_1"/>
    <property type="match status" value="1"/>
</dbReference>
<evidence type="ECO:0000259" key="5">
    <source>
        <dbReference type="PROSITE" id="PS51192"/>
    </source>
</evidence>
<feature type="domain" description="Helicase C-terminal" evidence="6">
    <location>
        <begin position="210"/>
        <end position="384"/>
    </location>
</feature>
<dbReference type="FunFam" id="3.40.50.300:FF:002125">
    <property type="entry name" value="ATP-dependent helicase HrpB"/>
    <property type="match status" value="1"/>
</dbReference>
<dbReference type="InterPro" id="IPR011545">
    <property type="entry name" value="DEAD/DEAH_box_helicase_dom"/>
</dbReference>
<dbReference type="Pfam" id="PF00271">
    <property type="entry name" value="Helicase_C"/>
    <property type="match status" value="1"/>
</dbReference>
<dbReference type="SMART" id="SM00847">
    <property type="entry name" value="HA2"/>
    <property type="match status" value="1"/>
</dbReference>
<dbReference type="CDD" id="cd18791">
    <property type="entry name" value="SF2_C_RHA"/>
    <property type="match status" value="1"/>
</dbReference>
<dbReference type="Pfam" id="PF04408">
    <property type="entry name" value="WHD_HA2"/>
    <property type="match status" value="1"/>
</dbReference>
<keyword evidence="2" id="KW-0378">Hydrolase</keyword>
<evidence type="ECO:0000256" key="2">
    <source>
        <dbReference type="ARBA" id="ARBA00022801"/>
    </source>
</evidence>
<evidence type="ECO:0000256" key="3">
    <source>
        <dbReference type="ARBA" id="ARBA00022806"/>
    </source>
</evidence>
<dbReference type="Proteomes" id="UP000422108">
    <property type="component" value="Chromosome"/>
</dbReference>
<gene>
    <name evidence="7" type="ORF">DSCOOX_42470</name>
</gene>
<dbReference type="PROSITE" id="PS51194">
    <property type="entry name" value="HELICASE_CTER"/>
    <property type="match status" value="1"/>
</dbReference>
<evidence type="ECO:0008006" key="9">
    <source>
        <dbReference type="Google" id="ProtNLM"/>
    </source>
</evidence>
<accession>A0A5K8AEQ5</accession>
<dbReference type="CDD" id="cd17990">
    <property type="entry name" value="DEXHc_HrpB"/>
    <property type="match status" value="1"/>
</dbReference>
<organism evidence="7 8">
    <name type="scientific">Desulfosarcina ovata subsp. ovata</name>
    <dbReference type="NCBI Taxonomy" id="2752305"/>
    <lineage>
        <taxon>Bacteria</taxon>
        <taxon>Pseudomonadati</taxon>
        <taxon>Thermodesulfobacteriota</taxon>
        <taxon>Desulfobacteria</taxon>
        <taxon>Desulfobacterales</taxon>
        <taxon>Desulfosarcinaceae</taxon>
        <taxon>Desulfosarcina</taxon>
    </lineage>
</organism>
<reference evidence="7 8" key="1">
    <citation type="submission" date="2019-11" db="EMBL/GenBank/DDBJ databases">
        <title>Comparative genomics of hydrocarbon-degrading Desulfosarcina strains.</title>
        <authorList>
            <person name="Watanabe M."/>
            <person name="Kojima H."/>
            <person name="Fukui M."/>
        </authorList>
    </citation>
    <scope>NUCLEOTIDE SEQUENCE [LARGE SCALE GENOMIC DNA]</scope>
    <source>
        <strain evidence="8">oXyS1</strain>
    </source>
</reference>
<dbReference type="InterPro" id="IPR048333">
    <property type="entry name" value="HA2_WH"/>
</dbReference>
<dbReference type="SMART" id="SM00490">
    <property type="entry name" value="HELICc"/>
    <property type="match status" value="1"/>
</dbReference>
<protein>
    <recommendedName>
        <fullName evidence="9">ATP-dependent helicase HrpB</fullName>
    </recommendedName>
</protein>
<dbReference type="SMART" id="SM00487">
    <property type="entry name" value="DEXDc"/>
    <property type="match status" value="1"/>
</dbReference>
<evidence type="ECO:0000313" key="8">
    <source>
        <dbReference type="Proteomes" id="UP000422108"/>
    </source>
</evidence>
<dbReference type="Gene3D" id="3.40.50.300">
    <property type="entry name" value="P-loop containing nucleotide triphosphate hydrolases"/>
    <property type="match status" value="2"/>
</dbReference>
<dbReference type="GO" id="GO:0005524">
    <property type="term" value="F:ATP binding"/>
    <property type="evidence" value="ECO:0007669"/>
    <property type="project" value="UniProtKB-KW"/>
</dbReference>
<dbReference type="Gene3D" id="1.20.120.1080">
    <property type="match status" value="1"/>
</dbReference>
<keyword evidence="3" id="KW-0347">Helicase</keyword>
<dbReference type="EMBL" id="AP021879">
    <property type="protein sequence ID" value="BBO91067.1"/>
    <property type="molecule type" value="Genomic_DNA"/>
</dbReference>
<evidence type="ECO:0000313" key="7">
    <source>
        <dbReference type="EMBL" id="BBO91067.1"/>
    </source>
</evidence>
<dbReference type="InterPro" id="IPR001650">
    <property type="entry name" value="Helicase_C-like"/>
</dbReference>
<dbReference type="PANTHER" id="PTHR43519:SF1">
    <property type="entry name" value="ATP-DEPENDENT RNA HELICASE HRPB"/>
    <property type="match status" value="1"/>
</dbReference>
<sequence>MACTIMIPSGPASHSDPLPITAVLPRLRTVLAQHGSAVLVAPPGAGKTTAVPLALLEEKWLAGRRILLLAPRRLAARTAARRMAAMLDQRVGRTVGYRVRLDSRVGPDTRVEVITEGVLTRMLQADPSLAGVGLVIFDEFHERSLDADLGLALCRDIQGVLNENLHLLVMSATLDPVAVTGLLDQAPLIRCDGRAFAVETRYAGRPANQPLERAVVNVIRCSVAAGEGSLLVFLPGAPEIRRVDRLLNEGGLPAGWSTAPLYGYLPRDRQDAAIAPPPPGRYKIVLATAIAETSLTIDGIAVVVDSGLQRAARFDPGRGMARLVTLPVSRASADQRRGRAGRVGPGICYRLWTEATHQTLPPYNRPEILDADLAGLALELATWGVKRPDTLGWLDSPPAAAFQAAGRLLMDLGALNTDGTISRHGRQMAELPLHPRLAHMLLMAKKASMGSLACRIAAILSERDPFHFGGRKRDADLRLRLAVLHPSRKGNASPINECILDRAATRRILTVAAMLQKRLGLTKTSPLTGDPGRVLGWAYPDRIAQRRLGAPGRFLLANGRGAYLDPADPLSASDYLVVAHLDGERRESCIFLAVATDRHTLTHLCHFFPENC</sequence>
<keyword evidence="1" id="KW-0547">Nucleotide-binding</keyword>
<evidence type="ECO:0000256" key="4">
    <source>
        <dbReference type="ARBA" id="ARBA00022840"/>
    </source>
</evidence>
<dbReference type="InterPro" id="IPR014001">
    <property type="entry name" value="Helicase_ATP-bd"/>
</dbReference>
<dbReference type="GO" id="GO:0003676">
    <property type="term" value="F:nucleic acid binding"/>
    <property type="evidence" value="ECO:0007669"/>
    <property type="project" value="InterPro"/>
</dbReference>
<proteinExistence type="predicted"/>
<dbReference type="RefSeq" id="WP_155312041.1">
    <property type="nucleotide sequence ID" value="NZ_AP021879.1"/>
</dbReference>
<evidence type="ECO:0000259" key="6">
    <source>
        <dbReference type="PROSITE" id="PS51194"/>
    </source>
</evidence>
<dbReference type="InterPro" id="IPR049614">
    <property type="entry name" value="HrpB_DEXH"/>
</dbReference>
<dbReference type="InterPro" id="IPR007502">
    <property type="entry name" value="Helicase-assoc_dom"/>
</dbReference>